<dbReference type="Proteomes" id="UP000615446">
    <property type="component" value="Unassembled WGS sequence"/>
</dbReference>
<proteinExistence type="predicted"/>
<feature type="region of interest" description="Disordered" evidence="1">
    <location>
        <begin position="44"/>
        <end position="87"/>
    </location>
</feature>
<feature type="compositionally biased region" description="Basic residues" evidence="1">
    <location>
        <begin position="78"/>
        <end position="87"/>
    </location>
</feature>
<accession>A0A8H3MGX5</accession>
<feature type="region of interest" description="Disordered" evidence="1">
    <location>
        <begin position="1"/>
        <end position="28"/>
    </location>
</feature>
<evidence type="ECO:0000256" key="1">
    <source>
        <dbReference type="SAM" id="MobiDB-lite"/>
    </source>
</evidence>
<organism evidence="2 3">
    <name type="scientific">Rhizophagus clarus</name>
    <dbReference type="NCBI Taxonomy" id="94130"/>
    <lineage>
        <taxon>Eukaryota</taxon>
        <taxon>Fungi</taxon>
        <taxon>Fungi incertae sedis</taxon>
        <taxon>Mucoromycota</taxon>
        <taxon>Glomeromycotina</taxon>
        <taxon>Glomeromycetes</taxon>
        <taxon>Glomerales</taxon>
        <taxon>Glomeraceae</taxon>
        <taxon>Rhizophagus</taxon>
    </lineage>
</organism>
<reference evidence="2" key="1">
    <citation type="submission" date="2019-10" db="EMBL/GenBank/DDBJ databases">
        <title>Conservation and host-specific expression of non-tandemly repeated heterogenous ribosome RNA gene in arbuscular mycorrhizal fungi.</title>
        <authorList>
            <person name="Maeda T."/>
            <person name="Kobayashi Y."/>
            <person name="Nakagawa T."/>
            <person name="Ezawa T."/>
            <person name="Yamaguchi K."/>
            <person name="Bino T."/>
            <person name="Nishimoto Y."/>
            <person name="Shigenobu S."/>
            <person name="Kawaguchi M."/>
        </authorList>
    </citation>
    <scope>NUCLEOTIDE SEQUENCE</scope>
    <source>
        <strain evidence="2">HR1</strain>
    </source>
</reference>
<evidence type="ECO:0000313" key="3">
    <source>
        <dbReference type="Proteomes" id="UP000615446"/>
    </source>
</evidence>
<dbReference type="AlphaFoldDB" id="A0A8H3MGX5"/>
<dbReference type="EMBL" id="BLAL01000313">
    <property type="protein sequence ID" value="GET02569.1"/>
    <property type="molecule type" value="Genomic_DNA"/>
</dbReference>
<name>A0A8H3MGX5_9GLOM</name>
<comment type="caution">
    <text evidence="2">The sequence shown here is derived from an EMBL/GenBank/DDBJ whole genome shotgun (WGS) entry which is preliminary data.</text>
</comment>
<feature type="compositionally biased region" description="Polar residues" evidence="1">
    <location>
        <begin position="10"/>
        <end position="24"/>
    </location>
</feature>
<protein>
    <submittedName>
        <fullName evidence="2">Uncharacterized protein</fullName>
    </submittedName>
</protein>
<evidence type="ECO:0000313" key="2">
    <source>
        <dbReference type="EMBL" id="GET02569.1"/>
    </source>
</evidence>
<gene>
    <name evidence="2" type="ORF">RCL2_002894700</name>
</gene>
<sequence length="87" mass="9821">MTAPGEFQDTIKSPSWSQAGSSNHMPKRSAEIVAQKGKYLDMKSGTQTGAEDQYPQYGTRVPNGCKRPSPRYRTWVPNRHRRPTLTI</sequence>